<dbReference type="Pfam" id="PF11918">
    <property type="entry name" value="Peptidase_S41_N"/>
    <property type="match status" value="1"/>
</dbReference>
<dbReference type="PANTHER" id="PTHR11261:SF3">
    <property type="entry name" value="RETINOL-BINDING PROTEIN 3"/>
    <property type="match status" value="1"/>
</dbReference>
<dbReference type="CDD" id="cd07563">
    <property type="entry name" value="Peptidase_S41_IRBP"/>
    <property type="match status" value="1"/>
</dbReference>
<proteinExistence type="predicted"/>
<keyword evidence="5" id="KW-1185">Reference proteome</keyword>
<dbReference type="Gene3D" id="3.90.226.10">
    <property type="entry name" value="2-enoyl-CoA Hydratase, Chain A, domain 1"/>
    <property type="match status" value="1"/>
</dbReference>
<dbReference type="RefSeq" id="WP_204630441.1">
    <property type="nucleotide sequence ID" value="NZ_BSOC01000006.1"/>
</dbReference>
<feature type="domain" description="Tail specific protease" evidence="3">
    <location>
        <begin position="132"/>
        <end position="328"/>
    </location>
</feature>
<name>A0ABS2KEQ6_9GAMM</name>
<feature type="chain" id="PRO_5045919308" evidence="2">
    <location>
        <begin position="37"/>
        <end position="379"/>
    </location>
</feature>
<dbReference type="SMART" id="SM00245">
    <property type="entry name" value="TSPc"/>
    <property type="match status" value="1"/>
</dbReference>
<reference evidence="4" key="1">
    <citation type="submission" date="2020-10" db="EMBL/GenBank/DDBJ databases">
        <title>Phylogeny of dyella-like bacteria.</title>
        <authorList>
            <person name="Fu J."/>
        </authorList>
    </citation>
    <scope>NUCLEOTIDE SEQUENCE</scope>
    <source>
        <strain evidence="4">DHON07</strain>
    </source>
</reference>
<feature type="region of interest" description="Disordered" evidence="1">
    <location>
        <begin position="348"/>
        <end position="379"/>
    </location>
</feature>
<dbReference type="Pfam" id="PF03572">
    <property type="entry name" value="Peptidase_S41"/>
    <property type="match status" value="1"/>
</dbReference>
<gene>
    <name evidence="4" type="ORF">ISS99_04765</name>
</gene>
<evidence type="ECO:0000313" key="5">
    <source>
        <dbReference type="Proteomes" id="UP001430193"/>
    </source>
</evidence>
<dbReference type="SUPFAM" id="SSF52096">
    <property type="entry name" value="ClpP/crotonase"/>
    <property type="match status" value="1"/>
</dbReference>
<sequence length="379" mass="41274">MLAKHLQPNVKEIAVSAYRCVLVCLISMVCAASVYAQDDAAHASPVTASEQKEVVQALGKQLKANYVFADVAAKVAAAMHDRLDSGAYANDKTTDSFAKALTGDLHKFGNDRHFMVTYDPTFQPTPPGDRLSKTQMDDERKEADYYAGGFFKVERLPGNVGYLDLRGFLSSDFIPGAYDSAMTLLAGTDALILDLRQNGGGDPQSVATFLSYFFAAGDDRHLNDLYWRSNDRTQEFWTVPVQGPRYTKPVYVLISAATFSGGEECAYDFQTQKRATLVGQTTGGGANPGDMFPLGHGLLAFIPNGRAINPITKTNWEHVGVKPDVAVPAADAQKTAYVMILKALMPSTKDPGQLDERKHALELAEKGEEEKPVYTAPED</sequence>
<dbReference type="PANTHER" id="PTHR11261">
    <property type="entry name" value="INTERPHOTORECEPTOR RETINOID-BINDING PROTEIN"/>
    <property type="match status" value="1"/>
</dbReference>
<dbReference type="EMBL" id="JADIKF010000035">
    <property type="protein sequence ID" value="MBM7128828.1"/>
    <property type="molecule type" value="Genomic_DNA"/>
</dbReference>
<organism evidence="4 5">
    <name type="scientific">Dyella mobilis</name>
    <dbReference type="NCBI Taxonomy" id="1849582"/>
    <lineage>
        <taxon>Bacteria</taxon>
        <taxon>Pseudomonadati</taxon>
        <taxon>Pseudomonadota</taxon>
        <taxon>Gammaproteobacteria</taxon>
        <taxon>Lysobacterales</taxon>
        <taxon>Rhodanobacteraceae</taxon>
        <taxon>Dyella</taxon>
    </lineage>
</organism>
<dbReference type="Proteomes" id="UP001430193">
    <property type="component" value="Unassembled WGS sequence"/>
</dbReference>
<evidence type="ECO:0000256" key="2">
    <source>
        <dbReference type="SAM" id="SignalP"/>
    </source>
</evidence>
<keyword evidence="2" id="KW-0732">Signal</keyword>
<comment type="caution">
    <text evidence="4">The sequence shown here is derived from an EMBL/GenBank/DDBJ whole genome shotgun (WGS) entry which is preliminary data.</text>
</comment>
<dbReference type="Gene3D" id="3.30.750.44">
    <property type="match status" value="1"/>
</dbReference>
<evidence type="ECO:0000313" key="4">
    <source>
        <dbReference type="EMBL" id="MBM7128828.1"/>
    </source>
</evidence>
<evidence type="ECO:0000259" key="3">
    <source>
        <dbReference type="SMART" id="SM00245"/>
    </source>
</evidence>
<feature type="signal peptide" evidence="2">
    <location>
        <begin position="1"/>
        <end position="36"/>
    </location>
</feature>
<accession>A0ABS2KEQ6</accession>
<feature type="compositionally biased region" description="Basic and acidic residues" evidence="1">
    <location>
        <begin position="352"/>
        <end position="372"/>
    </location>
</feature>
<dbReference type="InterPro" id="IPR029045">
    <property type="entry name" value="ClpP/crotonase-like_dom_sf"/>
</dbReference>
<protein>
    <submittedName>
        <fullName evidence="4">S41 family peptidase</fullName>
    </submittedName>
</protein>
<dbReference type="InterPro" id="IPR005151">
    <property type="entry name" value="Tail-specific_protease"/>
</dbReference>
<evidence type="ECO:0000256" key="1">
    <source>
        <dbReference type="SAM" id="MobiDB-lite"/>
    </source>
</evidence>